<keyword evidence="2" id="KW-1185">Reference proteome</keyword>
<organism evidence="1 2">
    <name type="scientific">Brucella cytisi</name>
    <dbReference type="NCBI Taxonomy" id="407152"/>
    <lineage>
        <taxon>Bacteria</taxon>
        <taxon>Pseudomonadati</taxon>
        <taxon>Pseudomonadota</taxon>
        <taxon>Alphaproteobacteria</taxon>
        <taxon>Hyphomicrobiales</taxon>
        <taxon>Brucellaceae</taxon>
        <taxon>Brucella/Ochrobactrum group</taxon>
        <taxon>Brucella</taxon>
    </lineage>
</organism>
<evidence type="ECO:0008006" key="3">
    <source>
        <dbReference type="Google" id="ProtNLM"/>
    </source>
</evidence>
<sequence>MKWFHRKRLFGWIFARELRDAPFIHFAHDHRLRAFLDTAHADDAEAQLTNCDHLEASKVDPGWCPGLQRFCFGHHSATARQPRMLVAVALADETARIIWALMLKQEEYITPVAAAV</sequence>
<dbReference type="EMBL" id="MOEC01000014">
    <property type="protein sequence ID" value="OIS92719.1"/>
    <property type="molecule type" value="Genomic_DNA"/>
</dbReference>
<dbReference type="Proteomes" id="UP000182985">
    <property type="component" value="Unassembled WGS sequence"/>
</dbReference>
<name>A0A1J6HWW7_9HYPH</name>
<accession>A0A1J6HWW7</accession>
<dbReference type="RefSeq" id="WP_071632427.1">
    <property type="nucleotide sequence ID" value="NZ_MOEC01000014.1"/>
</dbReference>
<dbReference type="AlphaFoldDB" id="A0A1J6HWW7"/>
<comment type="caution">
    <text evidence="1">The sequence shown here is derived from an EMBL/GenBank/DDBJ whole genome shotgun (WGS) entry which is preliminary data.</text>
</comment>
<gene>
    <name evidence="1" type="ORF">BLA27_14860</name>
</gene>
<protein>
    <recommendedName>
        <fullName evidence="3">Transposase</fullName>
    </recommendedName>
</protein>
<reference evidence="1 2" key="1">
    <citation type="submission" date="2016-10" db="EMBL/GenBank/DDBJ databases">
        <title>The Draft Genome Sequence of the Potato Rhizosphere Bacteria Ochrobactrum sp. IPA7.2.</title>
        <authorList>
            <person name="Gogoleva N.E."/>
            <person name="Khlopko Y.A."/>
            <person name="Burygin G.L."/>
            <person name="Plotnikov A.O."/>
        </authorList>
    </citation>
    <scope>NUCLEOTIDE SEQUENCE [LARGE SCALE GENOMIC DNA]</scope>
    <source>
        <strain evidence="1 2">IPA7.2</strain>
    </source>
</reference>
<evidence type="ECO:0000313" key="2">
    <source>
        <dbReference type="Proteomes" id="UP000182985"/>
    </source>
</evidence>
<proteinExistence type="predicted"/>
<evidence type="ECO:0000313" key="1">
    <source>
        <dbReference type="EMBL" id="OIS92719.1"/>
    </source>
</evidence>